<gene>
    <name evidence="3" type="ORF">FLONG3_10298</name>
</gene>
<reference evidence="3 4" key="1">
    <citation type="journal article" date="2018" name="PLoS Pathog.">
        <title>Evolution of structural diversity of trichothecenes, a family of toxins produced by plant pathogenic and entomopathogenic fungi.</title>
        <authorList>
            <person name="Proctor R.H."/>
            <person name="McCormick S.P."/>
            <person name="Kim H.S."/>
            <person name="Cardoza R.E."/>
            <person name="Stanley A.M."/>
            <person name="Lindo L."/>
            <person name="Kelly A."/>
            <person name="Brown D.W."/>
            <person name="Lee T."/>
            <person name="Vaughan M.M."/>
            <person name="Alexander N.J."/>
            <person name="Busman M."/>
            <person name="Gutierrez S."/>
        </authorList>
    </citation>
    <scope>NUCLEOTIDE SEQUENCE [LARGE SCALE GENOMIC DNA]</scope>
    <source>
        <strain evidence="3 4">NRRL 20695</strain>
    </source>
</reference>
<feature type="transmembrane region" description="Helical" evidence="2">
    <location>
        <begin position="163"/>
        <end position="186"/>
    </location>
</feature>
<keyword evidence="2" id="KW-0472">Membrane</keyword>
<feature type="transmembrane region" description="Helical" evidence="2">
    <location>
        <begin position="39"/>
        <end position="59"/>
    </location>
</feature>
<dbReference type="AlphaFoldDB" id="A0A395RR19"/>
<feature type="transmembrane region" description="Helical" evidence="2">
    <location>
        <begin position="86"/>
        <end position="105"/>
    </location>
</feature>
<feature type="transmembrane region" description="Helical" evidence="2">
    <location>
        <begin position="133"/>
        <end position="151"/>
    </location>
</feature>
<evidence type="ECO:0000256" key="1">
    <source>
        <dbReference type="SAM" id="MobiDB-lite"/>
    </source>
</evidence>
<keyword evidence="4" id="KW-1185">Reference proteome</keyword>
<accession>A0A395RR19</accession>
<organism evidence="3 4">
    <name type="scientific">Fusarium longipes</name>
    <dbReference type="NCBI Taxonomy" id="694270"/>
    <lineage>
        <taxon>Eukaryota</taxon>
        <taxon>Fungi</taxon>
        <taxon>Dikarya</taxon>
        <taxon>Ascomycota</taxon>
        <taxon>Pezizomycotina</taxon>
        <taxon>Sordariomycetes</taxon>
        <taxon>Hypocreomycetidae</taxon>
        <taxon>Hypocreales</taxon>
        <taxon>Nectriaceae</taxon>
        <taxon>Fusarium</taxon>
    </lineage>
</organism>
<proteinExistence type="predicted"/>
<dbReference type="Proteomes" id="UP000266234">
    <property type="component" value="Unassembled WGS sequence"/>
</dbReference>
<sequence length="580" mass="63389">MDGGNTNMDSTGFQFQANSTSKWDNELKFAAAGSVRTSIIVLAVFNLVVAFAVTLVILLRSWRTLKRAGPWDFKYSWFRLVKGRDIYPFVLSLGIVTQGTVYATAQAKGLESLMILKCAMVSQMMLPGKSDPLFIAPFIQLIFGLELAIRITKPNVFPFRGRFNTLACLAFIGTLLLTVLSITFAVRPSEFCFASLVSFLHRYDTGIFGGLLTIIILVIIECGIICFKLHTGARIGVAERDEASRMVYYMVVAVISYLTFYYNTAFHDPGAAGEASMQLNIIGTVVMNMSGLLLGCLYLFLRSSKSPTGCSDDDIEASQGFKKWADDQDQEPQTPLSAVPPQSIDMPRLARKAGSREDLMMGDRVEDKVFGARKDFLKGGLKPLRLGSMRNSGDLPMAPKPVRTSSKESIKNFKRSMYSIFPKPEPPKSPILLPTTTYKDPASKAAPAPPSLAGLLAPPALRLPDRKLRSSGASALSTATVQIGLRLSNIGGDMSPSKPEPKQDTNRVEELDCPNSTVRFFPRKTSPLAIAIVDVPGEGTRYQIQDNFENDLSEKELPPVPLSAGAGAWPILAQTQQGID</sequence>
<evidence type="ECO:0000313" key="4">
    <source>
        <dbReference type="Proteomes" id="UP000266234"/>
    </source>
</evidence>
<keyword evidence="2" id="KW-0812">Transmembrane</keyword>
<evidence type="ECO:0000313" key="3">
    <source>
        <dbReference type="EMBL" id="RGP62219.1"/>
    </source>
</evidence>
<comment type="caution">
    <text evidence="3">The sequence shown here is derived from an EMBL/GenBank/DDBJ whole genome shotgun (WGS) entry which is preliminary data.</text>
</comment>
<protein>
    <submittedName>
        <fullName evidence="3">Uncharacterized protein</fullName>
    </submittedName>
</protein>
<dbReference type="EMBL" id="PXOG01000293">
    <property type="protein sequence ID" value="RGP62219.1"/>
    <property type="molecule type" value="Genomic_DNA"/>
</dbReference>
<name>A0A395RR19_9HYPO</name>
<feature type="compositionally biased region" description="Basic and acidic residues" evidence="1">
    <location>
        <begin position="499"/>
        <end position="509"/>
    </location>
</feature>
<feature type="transmembrane region" description="Helical" evidence="2">
    <location>
        <begin position="206"/>
        <end position="227"/>
    </location>
</feature>
<keyword evidence="2" id="KW-1133">Transmembrane helix</keyword>
<feature type="region of interest" description="Disordered" evidence="1">
    <location>
        <begin position="488"/>
        <end position="509"/>
    </location>
</feature>
<dbReference type="OrthoDB" id="5368516at2759"/>
<feature type="region of interest" description="Disordered" evidence="1">
    <location>
        <begin position="387"/>
        <end position="407"/>
    </location>
</feature>
<evidence type="ECO:0000256" key="2">
    <source>
        <dbReference type="SAM" id="Phobius"/>
    </source>
</evidence>
<dbReference type="STRING" id="694270.A0A395RR19"/>
<feature type="transmembrane region" description="Helical" evidence="2">
    <location>
        <begin position="247"/>
        <end position="265"/>
    </location>
</feature>
<feature type="transmembrane region" description="Helical" evidence="2">
    <location>
        <begin position="277"/>
        <end position="301"/>
    </location>
</feature>